<name>A0A024GVT2_9STRA</name>
<keyword evidence="3" id="KW-0862">Zinc</keyword>
<evidence type="ECO:0000313" key="7">
    <source>
        <dbReference type="Proteomes" id="UP000053237"/>
    </source>
</evidence>
<reference evidence="6 7" key="1">
    <citation type="submission" date="2012-05" db="EMBL/GenBank/DDBJ databases">
        <title>Recombination and specialization in a pathogen metapopulation.</title>
        <authorList>
            <person name="Gardiner A."/>
            <person name="Kemen E."/>
            <person name="Schultz-Larsen T."/>
            <person name="MacLean D."/>
            <person name="Van Oosterhout C."/>
            <person name="Jones J.D.G."/>
        </authorList>
    </citation>
    <scope>NUCLEOTIDE SEQUENCE [LARGE SCALE GENOMIC DNA]</scope>
    <source>
        <strain evidence="6 7">Ac Nc2</strain>
    </source>
</reference>
<dbReference type="GO" id="GO:0005634">
    <property type="term" value="C:nucleus"/>
    <property type="evidence" value="ECO:0007669"/>
    <property type="project" value="TreeGrafter"/>
</dbReference>
<dbReference type="InterPro" id="IPR036575">
    <property type="entry name" value="TFIIS_cen_dom_sf"/>
</dbReference>
<dbReference type="Gene3D" id="1.10.472.30">
    <property type="entry name" value="Transcription elongation factor S-II, central domain"/>
    <property type="match status" value="1"/>
</dbReference>
<evidence type="ECO:0000256" key="3">
    <source>
        <dbReference type="ARBA" id="ARBA00022833"/>
    </source>
</evidence>
<gene>
    <name evidence="6" type="ORF">BN9_131750</name>
</gene>
<evidence type="ECO:0000256" key="2">
    <source>
        <dbReference type="ARBA" id="ARBA00022771"/>
    </source>
</evidence>
<evidence type="ECO:0000313" key="6">
    <source>
        <dbReference type="EMBL" id="CCI50819.1"/>
    </source>
</evidence>
<dbReference type="GO" id="GO:0008270">
    <property type="term" value="F:zinc ion binding"/>
    <property type="evidence" value="ECO:0007669"/>
    <property type="project" value="UniProtKB-KW"/>
</dbReference>
<dbReference type="SMART" id="SM00510">
    <property type="entry name" value="TFS2M"/>
    <property type="match status" value="1"/>
</dbReference>
<keyword evidence="2" id="KW-0863">Zinc-finger</keyword>
<dbReference type="PROSITE" id="PS51321">
    <property type="entry name" value="TFIIS_CENTRAL"/>
    <property type="match status" value="1"/>
</dbReference>
<sequence length="266" mass="31371">MLPLNTSLIVEAEQSERHDEVLCSEIEEELFELRYRQKGHFSSSIQLYRFKAFVCDKTDFKCGESPNKSVGFIANDLPLEVLLKIAAFTQLGRVSKAWSHAMTIYSRRRFQDCLSKIMRPLTDNFDRIVMEVENQLFELYKECCTLPKAYGQKARQLLFNLRDSRNDFLRDRLLSGELSASALVRMSANEMANPQLVKQRKQWMKKRTYEVMRNAPDLEGLTESDMFECRSCGCSRTRYRQWRRKAIVDRTRIIIICTQCPYRWEL</sequence>
<dbReference type="GO" id="GO:0006351">
    <property type="term" value="P:DNA-templated transcription"/>
    <property type="evidence" value="ECO:0007669"/>
    <property type="project" value="InterPro"/>
</dbReference>
<dbReference type="Proteomes" id="UP000053237">
    <property type="component" value="Unassembled WGS sequence"/>
</dbReference>
<dbReference type="InParanoid" id="A0A024GVT2"/>
<feature type="domain" description="TFIIS central" evidence="5">
    <location>
        <begin position="106"/>
        <end position="219"/>
    </location>
</feature>
<dbReference type="STRING" id="65357.A0A024GVT2"/>
<dbReference type="AlphaFoldDB" id="A0A024GVT2"/>
<keyword evidence="4" id="KW-0539">Nucleus</keyword>
<dbReference type="EMBL" id="CAIX01001309">
    <property type="protein sequence ID" value="CCI50819.1"/>
    <property type="molecule type" value="Genomic_DNA"/>
</dbReference>
<comment type="caution">
    <text evidence="6">The sequence shown here is derived from an EMBL/GenBank/DDBJ whole genome shotgun (WGS) entry which is preliminary data.</text>
</comment>
<evidence type="ECO:0000256" key="1">
    <source>
        <dbReference type="ARBA" id="ARBA00022723"/>
    </source>
</evidence>
<organism evidence="6 7">
    <name type="scientific">Albugo candida</name>
    <dbReference type="NCBI Taxonomy" id="65357"/>
    <lineage>
        <taxon>Eukaryota</taxon>
        <taxon>Sar</taxon>
        <taxon>Stramenopiles</taxon>
        <taxon>Oomycota</taxon>
        <taxon>Peronosporomycetes</taxon>
        <taxon>Albuginales</taxon>
        <taxon>Albuginaceae</taxon>
        <taxon>Albugo</taxon>
    </lineage>
</organism>
<dbReference type="SUPFAM" id="SSF57783">
    <property type="entry name" value="Zinc beta-ribbon"/>
    <property type="match status" value="1"/>
</dbReference>
<accession>A0A024GVT2</accession>
<proteinExistence type="predicted"/>
<evidence type="ECO:0000259" key="5">
    <source>
        <dbReference type="PROSITE" id="PS51321"/>
    </source>
</evidence>
<dbReference type="PANTHER" id="PTHR11477">
    <property type="entry name" value="TRANSCRIPTION FACTOR S-II ZINC FINGER DOMAIN-CONTAINING PROTEIN"/>
    <property type="match status" value="1"/>
</dbReference>
<dbReference type="SUPFAM" id="SSF46942">
    <property type="entry name" value="Elongation factor TFIIS domain 2"/>
    <property type="match status" value="1"/>
</dbReference>
<keyword evidence="7" id="KW-1185">Reference proteome</keyword>
<protein>
    <recommendedName>
        <fullName evidence="5">TFIIS central domain-containing protein</fullName>
    </recommendedName>
</protein>
<dbReference type="Pfam" id="PF07500">
    <property type="entry name" value="TFIIS_M"/>
    <property type="match status" value="1"/>
</dbReference>
<evidence type="ECO:0000256" key="4">
    <source>
        <dbReference type="ARBA" id="ARBA00023242"/>
    </source>
</evidence>
<dbReference type="OrthoDB" id="419537at2759"/>
<dbReference type="InterPro" id="IPR003618">
    <property type="entry name" value="TFIIS_cen_dom"/>
</dbReference>
<keyword evidence="1" id="KW-0479">Metal-binding</keyword>
<dbReference type="PANTHER" id="PTHR11477:SF0">
    <property type="entry name" value="IP08861P-RELATED"/>
    <property type="match status" value="1"/>
</dbReference>